<dbReference type="EMBL" id="VSSQ01063432">
    <property type="protein sequence ID" value="MPN16471.1"/>
    <property type="molecule type" value="Genomic_DNA"/>
</dbReference>
<gene>
    <name evidence="2" type="ORF">SDC9_163815</name>
</gene>
<organism evidence="2">
    <name type="scientific">bioreactor metagenome</name>
    <dbReference type="NCBI Taxonomy" id="1076179"/>
    <lineage>
        <taxon>unclassified sequences</taxon>
        <taxon>metagenomes</taxon>
        <taxon>ecological metagenomes</taxon>
    </lineage>
</organism>
<feature type="compositionally biased region" description="Basic and acidic residues" evidence="1">
    <location>
        <begin position="9"/>
        <end position="23"/>
    </location>
</feature>
<proteinExistence type="predicted"/>
<evidence type="ECO:0000256" key="1">
    <source>
        <dbReference type="SAM" id="MobiDB-lite"/>
    </source>
</evidence>
<dbReference type="AlphaFoldDB" id="A0A645FPY3"/>
<feature type="region of interest" description="Disordered" evidence="1">
    <location>
        <begin position="1"/>
        <end position="23"/>
    </location>
</feature>
<sequence>MVAGLKQRRRDEEERGGRAAGDDHAVRVRNARLLRDQPSQAGIAEMVPIGQQDIVKHYPQVPDIAVAHGGLGEIVFDLLISELLRRFLLDWHTRILHCRTSII</sequence>
<protein>
    <submittedName>
        <fullName evidence="2">Uncharacterized protein</fullName>
    </submittedName>
</protein>
<accession>A0A645FPY3</accession>
<name>A0A645FPY3_9ZZZZ</name>
<reference evidence="2" key="1">
    <citation type="submission" date="2019-08" db="EMBL/GenBank/DDBJ databases">
        <authorList>
            <person name="Kucharzyk K."/>
            <person name="Murdoch R.W."/>
            <person name="Higgins S."/>
            <person name="Loffler F."/>
        </authorList>
    </citation>
    <scope>NUCLEOTIDE SEQUENCE</scope>
</reference>
<evidence type="ECO:0000313" key="2">
    <source>
        <dbReference type="EMBL" id="MPN16471.1"/>
    </source>
</evidence>
<comment type="caution">
    <text evidence="2">The sequence shown here is derived from an EMBL/GenBank/DDBJ whole genome shotgun (WGS) entry which is preliminary data.</text>
</comment>